<dbReference type="InterPro" id="IPR045863">
    <property type="entry name" value="CorA_TM1_TM2"/>
</dbReference>
<protein>
    <submittedName>
        <fullName evidence="13">Uncharacterized protein</fullName>
    </submittedName>
</protein>
<keyword evidence="8 12" id="KW-1133">Transmembrane helix</keyword>
<evidence type="ECO:0000256" key="7">
    <source>
        <dbReference type="ARBA" id="ARBA00022833"/>
    </source>
</evidence>
<dbReference type="GO" id="GO:0050897">
    <property type="term" value="F:cobalt ion binding"/>
    <property type="evidence" value="ECO:0007669"/>
    <property type="project" value="TreeGrafter"/>
</dbReference>
<dbReference type="OrthoDB" id="5430750at2759"/>
<evidence type="ECO:0000256" key="9">
    <source>
        <dbReference type="ARBA" id="ARBA00023065"/>
    </source>
</evidence>
<evidence type="ECO:0000256" key="1">
    <source>
        <dbReference type="ARBA" id="ARBA00004651"/>
    </source>
</evidence>
<keyword evidence="5" id="KW-0997">Cell inner membrane</keyword>
<dbReference type="GO" id="GO:0015095">
    <property type="term" value="F:magnesium ion transmembrane transporter activity"/>
    <property type="evidence" value="ECO:0007669"/>
    <property type="project" value="TreeGrafter"/>
</dbReference>
<dbReference type="GO" id="GO:0005886">
    <property type="term" value="C:plasma membrane"/>
    <property type="evidence" value="ECO:0007669"/>
    <property type="project" value="UniProtKB-SubCell"/>
</dbReference>
<evidence type="ECO:0000256" key="8">
    <source>
        <dbReference type="ARBA" id="ARBA00022989"/>
    </source>
</evidence>
<dbReference type="InterPro" id="IPR045861">
    <property type="entry name" value="CorA_cytoplasmic_dom"/>
</dbReference>
<dbReference type="SUPFAM" id="SSF144083">
    <property type="entry name" value="Magnesium transport protein CorA, transmembrane region"/>
    <property type="match status" value="1"/>
</dbReference>
<evidence type="ECO:0000256" key="6">
    <source>
        <dbReference type="ARBA" id="ARBA00022692"/>
    </source>
</evidence>
<keyword evidence="4" id="KW-1003">Cell membrane</keyword>
<evidence type="ECO:0000256" key="11">
    <source>
        <dbReference type="SAM" id="MobiDB-lite"/>
    </source>
</evidence>
<dbReference type="STRING" id="112498.A0A2D3VFN8"/>
<keyword evidence="6 12" id="KW-0812">Transmembrane</keyword>
<dbReference type="Pfam" id="PF01544">
    <property type="entry name" value="CorA"/>
    <property type="match status" value="1"/>
</dbReference>
<proteinExistence type="inferred from homology"/>
<feature type="compositionally biased region" description="Basic and acidic residues" evidence="11">
    <location>
        <begin position="471"/>
        <end position="487"/>
    </location>
</feature>
<feature type="compositionally biased region" description="Polar residues" evidence="11">
    <location>
        <begin position="445"/>
        <end position="456"/>
    </location>
</feature>
<keyword evidence="9" id="KW-0406">Ion transport</keyword>
<name>A0A2D3VFN8_9PEZI</name>
<evidence type="ECO:0000256" key="10">
    <source>
        <dbReference type="ARBA" id="ARBA00023136"/>
    </source>
</evidence>
<evidence type="ECO:0000313" key="13">
    <source>
        <dbReference type="EMBL" id="CZT19463.1"/>
    </source>
</evidence>
<keyword evidence="14" id="KW-1185">Reference proteome</keyword>
<evidence type="ECO:0000256" key="4">
    <source>
        <dbReference type="ARBA" id="ARBA00022475"/>
    </source>
</evidence>
<dbReference type="GeneID" id="35600477"/>
<feature type="compositionally biased region" description="Polar residues" evidence="11">
    <location>
        <begin position="428"/>
        <end position="437"/>
    </location>
</feature>
<evidence type="ECO:0000313" key="14">
    <source>
        <dbReference type="Proteomes" id="UP000225277"/>
    </source>
</evidence>
<dbReference type="EMBL" id="FJUY01000007">
    <property type="protein sequence ID" value="CZT19463.1"/>
    <property type="molecule type" value="Genomic_DNA"/>
</dbReference>
<feature type="region of interest" description="Disordered" evidence="11">
    <location>
        <begin position="412"/>
        <end position="496"/>
    </location>
</feature>
<dbReference type="PANTHER" id="PTHR46494">
    <property type="entry name" value="CORA FAMILY METAL ION TRANSPORTER (EUROFUNG)"/>
    <property type="match status" value="1"/>
</dbReference>
<dbReference type="SUPFAM" id="SSF143865">
    <property type="entry name" value="CorA soluble domain-like"/>
    <property type="match status" value="1"/>
</dbReference>
<sequence length="1150" mass="129353">MRRALLRTPWFQKLCKDEQQNTFTSTATPSPIPPLLFDGDEDTAFSTRSSITSSMSSASSRLRYTAPHGALKRVIHSTYGDLLQETSVNPPKLVMVPSANIASAQALFHVRHFQQETMDFEKFKYEVLRTPELRNARWQVESHFQDVQRLYEKLPHHSNSIPYMEEFCHSVDTYDTGMVFACVPFYDLRPHGHQTEARLKLSPILSRLWPGGPPDTPSNKHSSIGHPARTLFQSLNPRNNSRRDLKQVACQMLPHRDQRYLYLSQVWFLVINHDLIITCSTLAENELYGDMLQKPATTNERPPKHKVLSIRLKTHDKNTWLLEQDDCSTYLDLAAHFSSYTTNFADDFAILEDGAEVFPHQWPDVVERSKTCPLYLVMKKREHGTDMISQEAPATAALYAALGERCFIKHTHTRSSGDESGDTASIDPEQTSSTTGELTEPTVVDNVSIQGMQESSGRLKDGMEPTSTRNHVKEARSADDKDGRETHVATPSALTRKHIQASTREALFIKPHLQARAKPGPVKTGEPAKRLSVDMSMPSLASLFDEYLLYESLKGLTTSEYNDVLSEWCNSGATTRSGIPLNFAETGEIFDVFEALGCQFVVGRHGGTGEEEIQTIQLDGWLYADLLSGLRGLLNIYLPSSADDELEAEHEKLLTAVIMLVKALDKTMASAEHANCAFAIRKLRQAFRRLFSCAREFELYSVNSGTLGRVQGRTSQGLRNTLKHVVSALVLAARAITDLNDLLPAVKSEIARRKNSVAERVTHDEEAYAYAEVKRCCGIMTDFMWTCKRPEDDASAHQQQTDMLRKKFDECAERLTRLGWEHAAARNVLYNQYGWSKVEHHADSAWTQLVSGFEALLNANSRAQIQWKAAAFPIDLMALVLPQILWRPVLGDQDALDMYNQYVTDLESNILTGDPSREPLDRIRNLRHELNAFSLLQTQQIDVLEKLVDIVWPAEDETNPDEHDVLSPHPRLAVFKALPESMKLQNSNIQQLHGMLNQLQTEATAQVSNVQDWRDNATVVFTIITIIFLPLSFVSSVFGMNTSDVRNMQLNQWVFWASAAPFTLMVILITVYFVDVPPLWRWLERTGNGDTSTGSTHQDAIRASTGNNRTGFLASVARQQQQAIALHAKAEFFVVEEKDGDALSTGSSEA</sequence>
<keyword evidence="10 12" id="KW-0472">Membrane</keyword>
<gene>
    <name evidence="13" type="ORF">RCC_05314</name>
</gene>
<comment type="subcellular location">
    <subcellularLocation>
        <location evidence="1">Cell membrane</location>
        <topology evidence="1">Multi-pass membrane protein</topology>
    </subcellularLocation>
</comment>
<feature type="transmembrane region" description="Helical" evidence="12">
    <location>
        <begin position="1019"/>
        <end position="1041"/>
    </location>
</feature>
<dbReference type="GO" id="GO:0000287">
    <property type="term" value="F:magnesium ion binding"/>
    <property type="evidence" value="ECO:0007669"/>
    <property type="project" value="TreeGrafter"/>
</dbReference>
<feature type="transmembrane region" description="Helical" evidence="12">
    <location>
        <begin position="1053"/>
        <end position="1074"/>
    </location>
</feature>
<dbReference type="PANTHER" id="PTHR46494:SF3">
    <property type="entry name" value="ZINC TRANSPORT PROTEIN ZNTB"/>
    <property type="match status" value="1"/>
</dbReference>
<keyword evidence="7" id="KW-0862">Zinc</keyword>
<accession>A0A2D3VFN8</accession>
<reference evidence="13 14" key="1">
    <citation type="submission" date="2016-03" db="EMBL/GenBank/DDBJ databases">
        <authorList>
            <person name="Ploux O."/>
        </authorList>
    </citation>
    <scope>NUCLEOTIDE SEQUENCE [LARGE SCALE GENOMIC DNA]</scope>
    <source>
        <strain evidence="13 14">URUG2</strain>
    </source>
</reference>
<dbReference type="Gene3D" id="1.20.58.340">
    <property type="entry name" value="Magnesium transport protein CorA, transmembrane region"/>
    <property type="match status" value="1"/>
</dbReference>
<evidence type="ECO:0000256" key="3">
    <source>
        <dbReference type="ARBA" id="ARBA00022448"/>
    </source>
</evidence>
<comment type="similarity">
    <text evidence="2">Belongs to the CorA metal ion transporter (MIT) (TC 1.A.35) family.</text>
</comment>
<dbReference type="Proteomes" id="UP000225277">
    <property type="component" value="Unassembled WGS sequence"/>
</dbReference>
<dbReference type="RefSeq" id="XP_023626353.1">
    <property type="nucleotide sequence ID" value="XM_023770585.1"/>
</dbReference>
<dbReference type="InterPro" id="IPR002523">
    <property type="entry name" value="MgTranspt_CorA/ZnTranspt_ZntB"/>
</dbReference>
<dbReference type="GO" id="GO:0015087">
    <property type="term" value="F:cobalt ion transmembrane transporter activity"/>
    <property type="evidence" value="ECO:0007669"/>
    <property type="project" value="TreeGrafter"/>
</dbReference>
<evidence type="ECO:0000256" key="5">
    <source>
        <dbReference type="ARBA" id="ARBA00022519"/>
    </source>
</evidence>
<organism evidence="13 14">
    <name type="scientific">Ramularia collo-cygni</name>
    <dbReference type="NCBI Taxonomy" id="112498"/>
    <lineage>
        <taxon>Eukaryota</taxon>
        <taxon>Fungi</taxon>
        <taxon>Dikarya</taxon>
        <taxon>Ascomycota</taxon>
        <taxon>Pezizomycotina</taxon>
        <taxon>Dothideomycetes</taxon>
        <taxon>Dothideomycetidae</taxon>
        <taxon>Mycosphaerellales</taxon>
        <taxon>Mycosphaerellaceae</taxon>
        <taxon>Ramularia</taxon>
    </lineage>
</organism>
<dbReference type="AlphaFoldDB" id="A0A2D3VFN8"/>
<keyword evidence="3" id="KW-0813">Transport</keyword>
<evidence type="ECO:0000256" key="2">
    <source>
        <dbReference type="ARBA" id="ARBA00009765"/>
    </source>
</evidence>
<evidence type="ECO:0000256" key="12">
    <source>
        <dbReference type="SAM" id="Phobius"/>
    </source>
</evidence>